<evidence type="ECO:0000313" key="2">
    <source>
        <dbReference type="EMBL" id="KXG44143.1"/>
    </source>
</evidence>
<sequence>MTKDKQHKQLKPWFIPILVTIALLLLLFAQNLQEEKALPSDGWSRSISLPLTTANAKPFLVKTTDGYHIYATTGEHINHVVINDQLKVSNQSTIPIKIPTLEPFWIDRQNVIYIKEGKLVHVNGEKENELAPDVDGMIANQDLILYWQGKQLFSVDRNDFSIVPVGQTQYKIESIILNEDSSFITVENINANDLQLELFNPSKQKKSYEIISLFSLSEYAGESIADIQYVYNQQENKLHFIYSISSTKQGVTTYRAFYTTMLLDAIAEKPQFEQVKIKEELSQIPIENPQYLNLSLKENQPVLLFSAEGLIAPKKSAVNIYEAKYENKQWLTNKRSTTSELSVQPFWIDDGLILWLDYLTKNKYELMGTTTDPTILQESQKLNTNDWINALSDSLLAFAVSLLVIFNGMLWVVPPTIFLVVLLFYNFNLVEKGVSWVKLTSILLYLGTQLLFIQKIFNSSFYTYAPNYLTFTGSSFIIPLLLALFTWFAVKIGKNKEWSGLQEISYYIGINLWLIIILLGPYII</sequence>
<feature type="transmembrane region" description="Helical" evidence="1">
    <location>
        <begin position="12"/>
        <end position="29"/>
    </location>
</feature>
<dbReference type="EMBL" id="LSKU01000001">
    <property type="protein sequence ID" value="KXG44143.1"/>
    <property type="molecule type" value="Genomic_DNA"/>
</dbReference>
<feature type="transmembrane region" description="Helical" evidence="1">
    <location>
        <begin position="504"/>
        <end position="523"/>
    </location>
</feature>
<reference evidence="2 3" key="1">
    <citation type="submission" date="2016-02" db="EMBL/GenBank/DDBJ databases">
        <title>Draft Genome for Tepidibacillus decaturensis nov. sp. Strain Z9, an Anaerobic, Moderately Thermophilic and Heterotrophic Bacterium from Deep Subsurface of the Illinois Basin, USA.</title>
        <authorList>
            <person name="Dong Y."/>
            <person name="Chang J.Y."/>
            <person name="Sanford R."/>
            <person name="Fouke B.W."/>
        </authorList>
    </citation>
    <scope>NUCLEOTIDE SEQUENCE [LARGE SCALE GENOMIC DNA]</scope>
    <source>
        <strain evidence="2 3">Z9</strain>
    </source>
</reference>
<accession>A0A135L5M3</accession>
<dbReference type="RefSeq" id="WP_068725503.1">
    <property type="nucleotide sequence ID" value="NZ_LSKU01000001.1"/>
</dbReference>
<keyword evidence="3" id="KW-1185">Reference proteome</keyword>
<feature type="transmembrane region" description="Helical" evidence="1">
    <location>
        <begin position="469"/>
        <end position="492"/>
    </location>
</feature>
<keyword evidence="1" id="KW-0812">Transmembrane</keyword>
<proteinExistence type="predicted"/>
<dbReference type="Proteomes" id="UP000070352">
    <property type="component" value="Unassembled WGS sequence"/>
</dbReference>
<dbReference type="AlphaFoldDB" id="A0A135L5M3"/>
<feature type="transmembrane region" description="Helical" evidence="1">
    <location>
        <begin position="436"/>
        <end position="457"/>
    </location>
</feature>
<evidence type="ECO:0000256" key="1">
    <source>
        <dbReference type="SAM" id="Phobius"/>
    </source>
</evidence>
<evidence type="ECO:0000313" key="3">
    <source>
        <dbReference type="Proteomes" id="UP000070352"/>
    </source>
</evidence>
<keyword evidence="1" id="KW-1133">Transmembrane helix</keyword>
<gene>
    <name evidence="2" type="ORF">U473_09110</name>
</gene>
<comment type="caution">
    <text evidence="2">The sequence shown here is derived from an EMBL/GenBank/DDBJ whole genome shotgun (WGS) entry which is preliminary data.</text>
</comment>
<organism evidence="2 3">
    <name type="scientific">Tepidibacillus decaturensis</name>
    <dbReference type="NCBI Taxonomy" id="1413211"/>
    <lineage>
        <taxon>Bacteria</taxon>
        <taxon>Bacillati</taxon>
        <taxon>Bacillota</taxon>
        <taxon>Bacilli</taxon>
        <taxon>Bacillales</taxon>
        <taxon>Bacillaceae</taxon>
        <taxon>Tepidibacillus</taxon>
    </lineage>
</organism>
<protein>
    <submittedName>
        <fullName evidence="2">Uncharacterized protein</fullName>
    </submittedName>
</protein>
<feature type="transmembrane region" description="Helical" evidence="1">
    <location>
        <begin position="395"/>
        <end position="424"/>
    </location>
</feature>
<name>A0A135L5M3_9BACI</name>
<dbReference type="OrthoDB" id="2444734at2"/>
<keyword evidence="1" id="KW-0472">Membrane</keyword>